<gene>
    <name evidence="1" type="ORF">GOODEAATRI_016827</name>
</gene>
<evidence type="ECO:0000313" key="1">
    <source>
        <dbReference type="EMBL" id="MEQ2178704.1"/>
    </source>
</evidence>
<dbReference type="Proteomes" id="UP001476798">
    <property type="component" value="Unassembled WGS sequence"/>
</dbReference>
<protein>
    <submittedName>
        <fullName evidence="1">Uncharacterized protein</fullName>
    </submittedName>
</protein>
<organism evidence="1 2">
    <name type="scientific">Goodea atripinnis</name>
    <dbReference type="NCBI Taxonomy" id="208336"/>
    <lineage>
        <taxon>Eukaryota</taxon>
        <taxon>Metazoa</taxon>
        <taxon>Chordata</taxon>
        <taxon>Craniata</taxon>
        <taxon>Vertebrata</taxon>
        <taxon>Euteleostomi</taxon>
        <taxon>Actinopterygii</taxon>
        <taxon>Neopterygii</taxon>
        <taxon>Teleostei</taxon>
        <taxon>Neoteleostei</taxon>
        <taxon>Acanthomorphata</taxon>
        <taxon>Ovalentaria</taxon>
        <taxon>Atherinomorphae</taxon>
        <taxon>Cyprinodontiformes</taxon>
        <taxon>Goodeidae</taxon>
        <taxon>Goodea</taxon>
    </lineage>
</organism>
<sequence>MTLNLSRCVLGQETSPPSPILLMEYSVGLDDLVVPMYGSLNSVSLPQGSCGYIVVYHCQFVNVCINGWMTDCSVKHLGSLLLDKVLYKCRCIYHTSAFTI</sequence>
<comment type="caution">
    <text evidence="1">The sequence shown here is derived from an EMBL/GenBank/DDBJ whole genome shotgun (WGS) entry which is preliminary data.</text>
</comment>
<proteinExistence type="predicted"/>
<keyword evidence="2" id="KW-1185">Reference proteome</keyword>
<reference evidence="1 2" key="1">
    <citation type="submission" date="2021-06" db="EMBL/GenBank/DDBJ databases">
        <authorList>
            <person name="Palmer J.M."/>
        </authorList>
    </citation>
    <scope>NUCLEOTIDE SEQUENCE [LARGE SCALE GENOMIC DNA]</scope>
    <source>
        <strain evidence="1 2">GA_2019</strain>
        <tissue evidence="1">Muscle</tissue>
    </source>
</reference>
<evidence type="ECO:0000313" key="2">
    <source>
        <dbReference type="Proteomes" id="UP001476798"/>
    </source>
</evidence>
<dbReference type="EMBL" id="JAHRIO010061294">
    <property type="protein sequence ID" value="MEQ2178704.1"/>
    <property type="molecule type" value="Genomic_DNA"/>
</dbReference>
<accession>A0ABV0P4S4</accession>
<name>A0ABV0P4S4_9TELE</name>